<reference evidence="1" key="1">
    <citation type="submission" date="2020-03" db="EMBL/GenBank/DDBJ databases">
        <title>The deep terrestrial virosphere.</title>
        <authorList>
            <person name="Holmfeldt K."/>
            <person name="Nilsson E."/>
            <person name="Simone D."/>
            <person name="Lopez-Fernandez M."/>
            <person name="Wu X."/>
            <person name="de Brujin I."/>
            <person name="Lundin D."/>
            <person name="Andersson A."/>
            <person name="Bertilsson S."/>
            <person name="Dopson M."/>
        </authorList>
    </citation>
    <scope>NUCLEOTIDE SEQUENCE</scope>
    <source>
        <strain evidence="1">TM448A04392</strain>
    </source>
</reference>
<organism evidence="1">
    <name type="scientific">viral metagenome</name>
    <dbReference type="NCBI Taxonomy" id="1070528"/>
    <lineage>
        <taxon>unclassified sequences</taxon>
        <taxon>metagenomes</taxon>
        <taxon>organismal metagenomes</taxon>
    </lineage>
</organism>
<protein>
    <submittedName>
        <fullName evidence="1">Uncharacterized protein</fullName>
    </submittedName>
</protein>
<accession>A0A6H2A2Z9</accession>
<evidence type="ECO:0000313" key="1">
    <source>
        <dbReference type="EMBL" id="QJA54109.1"/>
    </source>
</evidence>
<dbReference type="AlphaFoldDB" id="A0A6H2A2Z9"/>
<proteinExistence type="predicted"/>
<sequence length="179" mass="21728">MAQSKEWRQQYYLKNKERIKVRVKKYQSEHKEWVNKKSREWNKKNPEKVRAIQKIYGERNKAEISARRKKFYAQNRERLLLRDTGYRIKSGLKLKKEVLSYYGKGKCQCCICGMDNLDCLSLDHINNNGADHRKTLKYMSIYRFLKRQSFPNGYQTLCMNCQWIKKAEHQQQRRIPSRL</sequence>
<gene>
    <name evidence="1" type="ORF">TM448A04392_0002</name>
</gene>
<name>A0A6H2A2Z9_9ZZZZ</name>
<dbReference type="EMBL" id="MT144478">
    <property type="protein sequence ID" value="QJA54109.1"/>
    <property type="molecule type" value="Genomic_DNA"/>
</dbReference>